<evidence type="ECO:0000256" key="1">
    <source>
        <dbReference type="SAM" id="MobiDB-lite"/>
    </source>
</evidence>
<keyword evidence="3" id="KW-1185">Reference proteome</keyword>
<reference evidence="2 3" key="1">
    <citation type="journal article" date="2020" name="ISME J.">
        <title>Comparative genomics reveals insights into cyanobacterial evolution and habitat adaptation.</title>
        <authorList>
            <person name="Chen M.Y."/>
            <person name="Teng W.K."/>
            <person name="Zhao L."/>
            <person name="Hu C.X."/>
            <person name="Zhou Y.K."/>
            <person name="Han B.P."/>
            <person name="Song L.R."/>
            <person name="Shu W.S."/>
        </authorList>
    </citation>
    <scope>NUCLEOTIDE SEQUENCE [LARGE SCALE GENOMIC DNA]</scope>
    <source>
        <strain evidence="2 3">FACHB-159</strain>
    </source>
</reference>
<dbReference type="Proteomes" id="UP000637383">
    <property type="component" value="Unassembled WGS sequence"/>
</dbReference>
<proteinExistence type="predicted"/>
<comment type="caution">
    <text evidence="2">The sequence shown here is derived from an EMBL/GenBank/DDBJ whole genome shotgun (WGS) entry which is preliminary data.</text>
</comment>
<accession>A0ABR8K295</accession>
<gene>
    <name evidence="2" type="ORF">H6H03_06415</name>
</gene>
<organism evidence="2 3">
    <name type="scientific">Nostoc paludosum FACHB-159</name>
    <dbReference type="NCBI Taxonomy" id="2692908"/>
    <lineage>
        <taxon>Bacteria</taxon>
        <taxon>Bacillati</taxon>
        <taxon>Cyanobacteriota</taxon>
        <taxon>Cyanophyceae</taxon>
        <taxon>Nostocales</taxon>
        <taxon>Nostocaceae</taxon>
        <taxon>Nostoc</taxon>
    </lineage>
</organism>
<dbReference type="EMBL" id="JACJTU010000004">
    <property type="protein sequence ID" value="MBD2733547.1"/>
    <property type="molecule type" value="Genomic_DNA"/>
</dbReference>
<name>A0ABR8K295_9NOSO</name>
<evidence type="ECO:0000313" key="3">
    <source>
        <dbReference type="Proteomes" id="UP000637383"/>
    </source>
</evidence>
<sequence length="55" mass="6172">MSGRGTAVNLTRNGRLETASTQTKPAYAGFKSLNFPLVRVVRQAQRKRDRRTLPV</sequence>
<dbReference type="RefSeq" id="WP_190954278.1">
    <property type="nucleotide sequence ID" value="NZ_JACJTU010000004.1"/>
</dbReference>
<protein>
    <submittedName>
        <fullName evidence="2">Uncharacterized protein</fullName>
    </submittedName>
</protein>
<feature type="region of interest" description="Disordered" evidence="1">
    <location>
        <begin position="1"/>
        <end position="23"/>
    </location>
</feature>
<evidence type="ECO:0000313" key="2">
    <source>
        <dbReference type="EMBL" id="MBD2733547.1"/>
    </source>
</evidence>
<feature type="compositionally biased region" description="Polar residues" evidence="1">
    <location>
        <begin position="8"/>
        <end position="23"/>
    </location>
</feature>